<evidence type="ECO:0000259" key="2">
    <source>
        <dbReference type="Pfam" id="PF12697"/>
    </source>
</evidence>
<dbReference type="InterPro" id="IPR029058">
    <property type="entry name" value="AB_hydrolase_fold"/>
</dbReference>
<name>A0ABW1DYZ7_9ACTN</name>
<keyword evidence="4" id="KW-1185">Reference proteome</keyword>
<feature type="domain" description="AB hydrolase-1" evidence="2">
    <location>
        <begin position="2"/>
        <end position="119"/>
    </location>
</feature>
<organism evidence="3 4">
    <name type="scientific">Streptomyces chlorus</name>
    <dbReference type="NCBI Taxonomy" id="887452"/>
    <lineage>
        <taxon>Bacteria</taxon>
        <taxon>Bacillati</taxon>
        <taxon>Actinomycetota</taxon>
        <taxon>Actinomycetes</taxon>
        <taxon>Kitasatosporales</taxon>
        <taxon>Streptomycetaceae</taxon>
        <taxon>Streptomyces</taxon>
    </lineage>
</organism>
<feature type="region of interest" description="Disordered" evidence="1">
    <location>
        <begin position="100"/>
        <end position="124"/>
    </location>
</feature>
<dbReference type="EMBL" id="JBHSOA010000042">
    <property type="protein sequence ID" value="MFC5853872.1"/>
    <property type="molecule type" value="Genomic_DNA"/>
</dbReference>
<dbReference type="RefSeq" id="WP_381364997.1">
    <property type="nucleotide sequence ID" value="NZ_JBHSOA010000042.1"/>
</dbReference>
<comment type="caution">
    <text evidence="3">The sequence shown here is derived from an EMBL/GenBank/DDBJ whole genome shotgun (WGS) entry which is preliminary data.</text>
</comment>
<evidence type="ECO:0000313" key="4">
    <source>
        <dbReference type="Proteomes" id="UP001596180"/>
    </source>
</evidence>
<sequence length="124" mass="13180">MHGAWADASGWNEVIRSLQAQGYPVVATANPLRGLSADSAYLAARLKTIKGPLVLAGHSYGGAVITNAVPDHVLMACPRSAGRPSARCRAGCRPGPCLTPRRRSAARRGGRRVRPAWCRRSGRP</sequence>
<keyword evidence="3" id="KW-0378">Hydrolase</keyword>
<dbReference type="GO" id="GO:0016787">
    <property type="term" value="F:hydrolase activity"/>
    <property type="evidence" value="ECO:0007669"/>
    <property type="project" value="UniProtKB-KW"/>
</dbReference>
<reference evidence="4" key="1">
    <citation type="journal article" date="2019" name="Int. J. Syst. Evol. Microbiol.">
        <title>The Global Catalogue of Microorganisms (GCM) 10K type strain sequencing project: providing services to taxonomists for standard genome sequencing and annotation.</title>
        <authorList>
            <consortium name="The Broad Institute Genomics Platform"/>
            <consortium name="The Broad Institute Genome Sequencing Center for Infectious Disease"/>
            <person name="Wu L."/>
            <person name="Ma J."/>
        </authorList>
    </citation>
    <scope>NUCLEOTIDE SEQUENCE [LARGE SCALE GENOMIC DNA]</scope>
    <source>
        <strain evidence="4">JCM 10411</strain>
    </source>
</reference>
<feature type="compositionally biased region" description="Basic residues" evidence="1">
    <location>
        <begin position="100"/>
        <end position="114"/>
    </location>
</feature>
<dbReference type="Proteomes" id="UP001596180">
    <property type="component" value="Unassembled WGS sequence"/>
</dbReference>
<protein>
    <submittedName>
        <fullName evidence="3">Alpha/beta fold hydrolase</fullName>
    </submittedName>
</protein>
<dbReference type="PANTHER" id="PTHR37017:SF11">
    <property type="entry name" value="ESTERASE_LIPASE_THIOESTERASE DOMAIN-CONTAINING PROTEIN"/>
    <property type="match status" value="1"/>
</dbReference>
<feature type="compositionally biased region" description="Low complexity" evidence="1">
    <location>
        <begin position="115"/>
        <end position="124"/>
    </location>
</feature>
<dbReference type="Gene3D" id="3.40.50.1820">
    <property type="entry name" value="alpha/beta hydrolase"/>
    <property type="match status" value="1"/>
</dbReference>
<dbReference type="SUPFAM" id="SSF53474">
    <property type="entry name" value="alpha/beta-Hydrolases"/>
    <property type="match status" value="1"/>
</dbReference>
<evidence type="ECO:0000313" key="3">
    <source>
        <dbReference type="EMBL" id="MFC5853872.1"/>
    </source>
</evidence>
<gene>
    <name evidence="3" type="ORF">ACFPZI_19305</name>
</gene>
<dbReference type="InterPro" id="IPR052897">
    <property type="entry name" value="Sec-Metab_Biosynth_Hydrolase"/>
</dbReference>
<proteinExistence type="predicted"/>
<dbReference type="InterPro" id="IPR000073">
    <property type="entry name" value="AB_hydrolase_1"/>
</dbReference>
<dbReference type="PANTHER" id="PTHR37017">
    <property type="entry name" value="AB HYDROLASE-1 DOMAIN-CONTAINING PROTEIN-RELATED"/>
    <property type="match status" value="1"/>
</dbReference>
<accession>A0ABW1DYZ7</accession>
<dbReference type="Pfam" id="PF12697">
    <property type="entry name" value="Abhydrolase_6"/>
    <property type="match status" value="1"/>
</dbReference>
<evidence type="ECO:0000256" key="1">
    <source>
        <dbReference type="SAM" id="MobiDB-lite"/>
    </source>
</evidence>